<feature type="chain" id="PRO_5045767940" evidence="2">
    <location>
        <begin position="20"/>
        <end position="582"/>
    </location>
</feature>
<dbReference type="InterPro" id="IPR008979">
    <property type="entry name" value="Galactose-bd-like_sf"/>
</dbReference>
<dbReference type="NCBIfam" id="TIGR00976">
    <property type="entry name" value="CocE_NonD"/>
    <property type="match status" value="1"/>
</dbReference>
<name>A0ABV0B9P9_9SPHN</name>
<dbReference type="InterPro" id="IPR000383">
    <property type="entry name" value="Xaa-Pro-like_dom"/>
</dbReference>
<dbReference type="SUPFAM" id="SSF49785">
    <property type="entry name" value="Galactose-binding domain-like"/>
    <property type="match status" value="1"/>
</dbReference>
<dbReference type="SMART" id="SM00939">
    <property type="entry name" value="PepX_C"/>
    <property type="match status" value="1"/>
</dbReference>
<reference evidence="4 5" key="1">
    <citation type="submission" date="2024-05" db="EMBL/GenBank/DDBJ databases">
        <title>Sphingomonas sp. HF-S3 16S ribosomal RNA gene Genome sequencing and assembly.</title>
        <authorList>
            <person name="Lee H."/>
        </authorList>
    </citation>
    <scope>NUCLEOTIDE SEQUENCE [LARGE SCALE GENOMIC DNA]</scope>
    <source>
        <strain evidence="4 5">HF-S3</strain>
    </source>
</reference>
<keyword evidence="2" id="KW-0732">Signal</keyword>
<feature type="signal peptide" evidence="2">
    <location>
        <begin position="1"/>
        <end position="19"/>
    </location>
</feature>
<dbReference type="Pfam" id="PF02129">
    <property type="entry name" value="Peptidase_S15"/>
    <property type="match status" value="1"/>
</dbReference>
<dbReference type="Gene3D" id="1.10.3020.10">
    <property type="entry name" value="alpha-amino acid ester hydrolase ( Helical cap domain)"/>
    <property type="match status" value="1"/>
</dbReference>
<comment type="caution">
    <text evidence="4">The sequence shown here is derived from an EMBL/GenBank/DDBJ whole genome shotgun (WGS) entry which is preliminary data.</text>
</comment>
<dbReference type="InterPro" id="IPR005674">
    <property type="entry name" value="CocE/Ser_esterase"/>
</dbReference>
<evidence type="ECO:0000259" key="3">
    <source>
        <dbReference type="SMART" id="SM00939"/>
    </source>
</evidence>
<dbReference type="RefSeq" id="WP_346246468.1">
    <property type="nucleotide sequence ID" value="NZ_JBDIZK010000005.1"/>
</dbReference>
<dbReference type="InterPro" id="IPR029058">
    <property type="entry name" value="AB_hydrolase_fold"/>
</dbReference>
<dbReference type="EMBL" id="JBDIZK010000005">
    <property type="protein sequence ID" value="MEN3747471.1"/>
    <property type="molecule type" value="Genomic_DNA"/>
</dbReference>
<keyword evidence="5" id="KW-1185">Reference proteome</keyword>
<dbReference type="InterPro" id="IPR013736">
    <property type="entry name" value="Xaa-Pro_dipept_C"/>
</dbReference>
<dbReference type="SUPFAM" id="SSF53474">
    <property type="entry name" value="alpha/beta-Hydrolases"/>
    <property type="match status" value="1"/>
</dbReference>
<dbReference type="Proteomes" id="UP001427805">
    <property type="component" value="Unassembled WGS sequence"/>
</dbReference>
<gene>
    <name evidence="4" type="ORF">TPR58_09850</name>
</gene>
<dbReference type="Gene3D" id="2.60.120.260">
    <property type="entry name" value="Galactose-binding domain-like"/>
    <property type="match status" value="1"/>
</dbReference>
<organism evidence="4 5">
    <name type="scientific">Sphingomonas rustica</name>
    <dbReference type="NCBI Taxonomy" id="3103142"/>
    <lineage>
        <taxon>Bacteria</taxon>
        <taxon>Pseudomonadati</taxon>
        <taxon>Pseudomonadota</taxon>
        <taxon>Alphaproteobacteria</taxon>
        <taxon>Sphingomonadales</taxon>
        <taxon>Sphingomonadaceae</taxon>
        <taxon>Sphingomonas</taxon>
    </lineage>
</organism>
<evidence type="ECO:0000313" key="5">
    <source>
        <dbReference type="Proteomes" id="UP001427805"/>
    </source>
</evidence>
<evidence type="ECO:0000256" key="2">
    <source>
        <dbReference type="SAM" id="SignalP"/>
    </source>
</evidence>
<dbReference type="Gene3D" id="3.40.50.1820">
    <property type="entry name" value="alpha/beta hydrolase"/>
    <property type="match status" value="1"/>
</dbReference>
<protein>
    <submittedName>
        <fullName evidence="4">CocE/NonD family hydrolase</fullName>
    </submittedName>
</protein>
<dbReference type="GO" id="GO:0016787">
    <property type="term" value="F:hydrolase activity"/>
    <property type="evidence" value="ECO:0007669"/>
    <property type="project" value="UniProtKB-KW"/>
</dbReference>
<evidence type="ECO:0000313" key="4">
    <source>
        <dbReference type="EMBL" id="MEN3747471.1"/>
    </source>
</evidence>
<keyword evidence="1 4" id="KW-0378">Hydrolase</keyword>
<feature type="domain" description="Xaa-Pro dipeptidyl-peptidase C-terminal" evidence="3">
    <location>
        <begin position="331"/>
        <end position="555"/>
    </location>
</feature>
<proteinExistence type="predicted"/>
<dbReference type="Pfam" id="PF08530">
    <property type="entry name" value="PepX_C"/>
    <property type="match status" value="1"/>
</dbReference>
<sequence length="582" mass="62553">MIRTLVASLLIAAAPTALHAQEAPGFGRYAPALKYGDTVVTSEYLTMRDGVRIAVSVTRPAIGNKPAEGRFPVIWTGSLDIGGPNGDGGPISVRGGRFGMGTIVGHGYVVVTAARRGSGASFGTRRGYQDRNEAYDAYEITEWAARQPWATGKVGMFGCSNTGEAVLHSMTVLPPSLTAVFSGCFSWNKFDGFTRGGIIANWGTGPTRTVAEDMKSTPVDGDTGRTLLRQAAEEHQGSTNLFDLMVSMPYRDTTSPLTYSRFWGEGSASSYAAQLRTSRVATYILGGWYDDFRGQGLIAHANLPNRPRIIIGPWTHCATTGFEEGVAAEALRFFDQHLKGIDTGILADAPVHYFTVNAPAGSGWRSASTFPLPGTDMRSFHLGSGGVLTTRPGKAAQTAFPVTREGKCPGASGASAQPCHIRGLGASWSMPVAADTEITGHPMADLWIVSDAPDEHLFAYLEDVAPDGKVTVVTEGRLKASIRKASAAPWQMSGLPWHRGFREDSEPLTAGEPARLQFAMLPASYVFRKGHRLQVTVTGWDWRERKAPATASTIRIVNDARHRSIVQLPFAPAVYTVAYAQR</sequence>
<evidence type="ECO:0000256" key="1">
    <source>
        <dbReference type="ARBA" id="ARBA00022801"/>
    </source>
</evidence>
<accession>A0ABV0B9P9</accession>